<dbReference type="SUPFAM" id="SSF56322">
    <property type="entry name" value="ADC synthase"/>
    <property type="match status" value="1"/>
</dbReference>
<dbReference type="AlphaFoldDB" id="A0A6J6AMM6"/>
<accession>A0A6J6AMM6</accession>
<dbReference type="GO" id="GO:0046820">
    <property type="term" value="F:4-amino-4-deoxychorismate synthase activity"/>
    <property type="evidence" value="ECO:0007669"/>
    <property type="project" value="TreeGrafter"/>
</dbReference>
<dbReference type="InterPro" id="IPR015890">
    <property type="entry name" value="Chorismate_C"/>
</dbReference>
<evidence type="ECO:0000313" key="3">
    <source>
        <dbReference type="EMBL" id="CAB4371658.1"/>
    </source>
</evidence>
<dbReference type="EMBL" id="CAEUNJ010000036">
    <property type="protein sequence ID" value="CAB4371658.1"/>
    <property type="molecule type" value="Genomic_DNA"/>
</dbReference>
<evidence type="ECO:0000313" key="9">
    <source>
        <dbReference type="EMBL" id="CAB5073571.1"/>
    </source>
</evidence>
<reference evidence="3" key="1">
    <citation type="submission" date="2020-05" db="EMBL/GenBank/DDBJ databases">
        <authorList>
            <person name="Chiriac C."/>
            <person name="Salcher M."/>
            <person name="Ghai R."/>
            <person name="Kavagutti S V."/>
        </authorList>
    </citation>
    <scope>NUCLEOTIDE SEQUENCE</scope>
</reference>
<proteinExistence type="predicted"/>
<organism evidence="3">
    <name type="scientific">freshwater metagenome</name>
    <dbReference type="NCBI Taxonomy" id="449393"/>
    <lineage>
        <taxon>unclassified sequences</taxon>
        <taxon>metagenomes</taxon>
        <taxon>ecological metagenomes</taxon>
    </lineage>
</organism>
<dbReference type="Gene3D" id="3.60.120.10">
    <property type="entry name" value="Anthranilate synthase"/>
    <property type="match status" value="1"/>
</dbReference>
<dbReference type="InterPro" id="IPR019999">
    <property type="entry name" value="Anth_synth_I-like"/>
</dbReference>
<evidence type="ECO:0000313" key="6">
    <source>
        <dbReference type="EMBL" id="CAB4697201.1"/>
    </source>
</evidence>
<dbReference type="EMBL" id="CAEZTY010000009">
    <property type="protein sequence ID" value="CAB4579019.1"/>
    <property type="molecule type" value="Genomic_DNA"/>
</dbReference>
<dbReference type="EMBL" id="CAESAL010000009">
    <property type="protein sequence ID" value="CAB4334169.1"/>
    <property type="molecule type" value="Genomic_DNA"/>
</dbReference>
<dbReference type="GO" id="GO:0000162">
    <property type="term" value="P:L-tryptophan biosynthetic process"/>
    <property type="evidence" value="ECO:0007669"/>
    <property type="project" value="TreeGrafter"/>
</dbReference>
<name>A0A6J6AMM6_9ZZZZ</name>
<dbReference type="EMBL" id="CAEZVC010000011">
    <property type="protein sequence ID" value="CAB4615654.1"/>
    <property type="molecule type" value="Genomic_DNA"/>
</dbReference>
<dbReference type="PANTHER" id="PTHR11236:SF50">
    <property type="entry name" value="AMINODEOXYCHORISMATE SYNTHASE COMPONENT 1"/>
    <property type="match status" value="1"/>
</dbReference>
<evidence type="ECO:0000313" key="7">
    <source>
        <dbReference type="EMBL" id="CAB4940652.1"/>
    </source>
</evidence>
<dbReference type="EMBL" id="CAEZXY010000007">
    <property type="protein sequence ID" value="CAB4697201.1"/>
    <property type="molecule type" value="Genomic_DNA"/>
</dbReference>
<dbReference type="EMBL" id="CAFBNJ010000004">
    <property type="protein sequence ID" value="CAB4940652.1"/>
    <property type="molecule type" value="Genomic_DNA"/>
</dbReference>
<protein>
    <submittedName>
        <fullName evidence="3">Unannotated protein</fullName>
    </submittedName>
</protein>
<dbReference type="InterPro" id="IPR005801">
    <property type="entry name" value="ADC_synthase"/>
</dbReference>
<gene>
    <name evidence="4" type="ORF">UFOPK1762_00432</name>
    <name evidence="5" type="ORF">UFOPK1906_00348</name>
    <name evidence="6" type="ORF">UFOPK2624_00321</name>
    <name evidence="2" type="ORF">UFOPK3331_00446</name>
    <name evidence="7" type="ORF">UFOPK3785_00163</name>
    <name evidence="8" type="ORF">UFOPK3927_00535</name>
    <name evidence="3" type="ORF">UFOPK4201_00977</name>
    <name evidence="9" type="ORF">UFOPK4371_00185</name>
</gene>
<feature type="domain" description="Chorismate-utilising enzyme C-terminal" evidence="1">
    <location>
        <begin position="86"/>
        <end position="332"/>
    </location>
</feature>
<dbReference type="PANTHER" id="PTHR11236">
    <property type="entry name" value="AMINOBENZOATE/ANTHRANILATE SYNTHASE"/>
    <property type="match status" value="1"/>
</dbReference>
<evidence type="ECO:0000313" key="4">
    <source>
        <dbReference type="EMBL" id="CAB4579019.1"/>
    </source>
</evidence>
<dbReference type="PRINTS" id="PR00095">
    <property type="entry name" value="ANTSNTHASEI"/>
</dbReference>
<dbReference type="EMBL" id="CAFBOK010000045">
    <property type="protein sequence ID" value="CAB4977979.1"/>
    <property type="molecule type" value="Genomic_DNA"/>
</dbReference>
<dbReference type="EMBL" id="CAFBRD010000005">
    <property type="protein sequence ID" value="CAB5073571.1"/>
    <property type="molecule type" value="Genomic_DNA"/>
</dbReference>
<evidence type="ECO:0000259" key="1">
    <source>
        <dbReference type="Pfam" id="PF00425"/>
    </source>
</evidence>
<evidence type="ECO:0000313" key="5">
    <source>
        <dbReference type="EMBL" id="CAB4615654.1"/>
    </source>
</evidence>
<evidence type="ECO:0000313" key="8">
    <source>
        <dbReference type="EMBL" id="CAB4977979.1"/>
    </source>
</evidence>
<sequence length="345" mass="37177">MNTSTLTALSIEPLAVVGGMVASGLADVTSDLAALDSSGWWAVVLPFDGEPICARFERRRPTASLPRSAQPWNGPALESWTSSLSRTEFSQRVHDIRDSIAAGDVYQVNLTRQLSAPLPPEASMLALGEQLAAANPAPFSAVIELPSLDLRIASASPELFLARDGSRVRSAPIKGTTSTGGDFSEKDYAENIMIVDLVRNDFGRVCHPGSVHVPSLLVRQHHPGLDHLVSTVEGELRRNVGWPELIEATFAPGSVTGAPKIAAVQRIHELEPVDRNIYCGSIGWVDADRSIGELNVAIRTFWVHEDRLCFGTGGAITWDSTADDEWAETELKAERLIALASSRPA</sequence>
<dbReference type="Pfam" id="PF00425">
    <property type="entry name" value="Chorismate_bind"/>
    <property type="match status" value="1"/>
</dbReference>
<evidence type="ECO:0000313" key="2">
    <source>
        <dbReference type="EMBL" id="CAB4334169.1"/>
    </source>
</evidence>